<dbReference type="Pfam" id="PF20358">
    <property type="entry name" value="DUF6653"/>
    <property type="match status" value="1"/>
</dbReference>
<proteinExistence type="predicted"/>
<reference evidence="2 3" key="1">
    <citation type="submission" date="2021-12" db="EMBL/GenBank/DDBJ databases">
        <title>Genome sequencing of bacteria with rrn-lacking chromosome and rrn-plasmid.</title>
        <authorList>
            <person name="Anda M."/>
            <person name="Iwasaki W."/>
        </authorList>
    </citation>
    <scope>NUCLEOTIDE SEQUENCE [LARGE SCALE GENOMIC DNA]</scope>
    <source>
        <strain evidence="2 3">DSM 100852</strain>
    </source>
</reference>
<keyword evidence="3" id="KW-1185">Reference proteome</keyword>
<keyword evidence="1" id="KW-0472">Membrane</keyword>
<keyword evidence="1" id="KW-1133">Transmembrane helix</keyword>
<dbReference type="KEGG" id="fax:FUAX_32520"/>
<protein>
    <submittedName>
        <fullName evidence="2">Uncharacterized protein</fullName>
    </submittedName>
</protein>
<evidence type="ECO:0000313" key="3">
    <source>
        <dbReference type="Proteomes" id="UP001348817"/>
    </source>
</evidence>
<name>A0AAU9CN54_9BACT</name>
<dbReference type="AlphaFoldDB" id="A0AAU9CN54"/>
<dbReference type="Proteomes" id="UP001348817">
    <property type="component" value="Chromosome"/>
</dbReference>
<organism evidence="2 3">
    <name type="scientific">Fulvitalea axinellae</name>
    <dbReference type="NCBI Taxonomy" id="1182444"/>
    <lineage>
        <taxon>Bacteria</taxon>
        <taxon>Pseudomonadati</taxon>
        <taxon>Bacteroidota</taxon>
        <taxon>Cytophagia</taxon>
        <taxon>Cytophagales</taxon>
        <taxon>Persicobacteraceae</taxon>
        <taxon>Fulvitalea</taxon>
    </lineage>
</organism>
<keyword evidence="1" id="KW-0812">Transmembrane</keyword>
<evidence type="ECO:0000313" key="2">
    <source>
        <dbReference type="EMBL" id="BDD10820.1"/>
    </source>
</evidence>
<gene>
    <name evidence="2" type="ORF">FUAX_32520</name>
</gene>
<feature type="transmembrane region" description="Helical" evidence="1">
    <location>
        <begin position="127"/>
        <end position="144"/>
    </location>
</feature>
<accession>A0AAU9CN54</accession>
<feature type="transmembrane region" description="Helical" evidence="1">
    <location>
        <begin position="102"/>
        <end position="121"/>
    </location>
</feature>
<feature type="transmembrane region" description="Helical" evidence="1">
    <location>
        <begin position="44"/>
        <end position="62"/>
    </location>
</feature>
<dbReference type="EMBL" id="AP025314">
    <property type="protein sequence ID" value="BDD10820.1"/>
    <property type="molecule type" value="Genomic_DNA"/>
</dbReference>
<dbReference type="InterPro" id="IPR046595">
    <property type="entry name" value="DUF6653"/>
</dbReference>
<dbReference type="RefSeq" id="WP_338392354.1">
    <property type="nucleotide sequence ID" value="NZ_AP025314.1"/>
</dbReference>
<evidence type="ECO:0000256" key="1">
    <source>
        <dbReference type="SAM" id="Phobius"/>
    </source>
</evidence>
<sequence length="165" mass="19116">MEEKLAKLFGLNDENWLKHANPKSVWTRAPLLPFIVLAIWSKEWIGIWCLAPLTTLFIWTIINPSFFPAPKTTNNWASKAVLGEKIWINRKKTPIPTHHNRAINILVSVQLTGLVLIIIGIYQLNPWQAISGTICVFLGKMWFLDRTVWIFEDMKDNPEYSNLLF</sequence>